<sequence>MLPVQWFCGLVMKWKINLKFLYKLGKSTGKSHAMLKQLYGDDTVTLKTLYTWFKKFIDGCESIEDEQWSGRLIMADNARQHNTTLVKRFLPQQAVTELSHLPVFPRPVTTGLVPVS</sequence>
<protein>
    <recommendedName>
        <fullName evidence="1">Mos1 transposase HTH domain-containing protein</fullName>
    </recommendedName>
</protein>
<dbReference type="PANTHER" id="PTHR46060">
    <property type="entry name" value="MARINER MOS1 TRANSPOSASE-LIKE PROTEIN"/>
    <property type="match status" value="1"/>
</dbReference>
<dbReference type="AlphaFoldDB" id="A0A4Y2HCP4"/>
<evidence type="ECO:0000313" key="3">
    <source>
        <dbReference type="Proteomes" id="UP000499080"/>
    </source>
</evidence>
<comment type="caution">
    <text evidence="2">The sequence shown here is derived from an EMBL/GenBank/DDBJ whole genome shotgun (WGS) entry which is preliminary data.</text>
</comment>
<dbReference type="Gene3D" id="1.10.10.1450">
    <property type="match status" value="1"/>
</dbReference>
<organism evidence="2 3">
    <name type="scientific">Araneus ventricosus</name>
    <name type="common">Orbweaver spider</name>
    <name type="synonym">Epeira ventricosa</name>
    <dbReference type="NCBI Taxonomy" id="182803"/>
    <lineage>
        <taxon>Eukaryota</taxon>
        <taxon>Metazoa</taxon>
        <taxon>Ecdysozoa</taxon>
        <taxon>Arthropoda</taxon>
        <taxon>Chelicerata</taxon>
        <taxon>Arachnida</taxon>
        <taxon>Araneae</taxon>
        <taxon>Araneomorphae</taxon>
        <taxon>Entelegynae</taxon>
        <taxon>Araneoidea</taxon>
        <taxon>Araneidae</taxon>
        <taxon>Araneus</taxon>
    </lineage>
</organism>
<dbReference type="PANTHER" id="PTHR46060:SF1">
    <property type="entry name" value="MARINER MOS1 TRANSPOSASE-LIKE PROTEIN"/>
    <property type="match status" value="1"/>
</dbReference>
<proteinExistence type="predicted"/>
<dbReference type="Pfam" id="PF17906">
    <property type="entry name" value="HTH_48"/>
    <property type="match status" value="1"/>
</dbReference>
<dbReference type="Proteomes" id="UP000499080">
    <property type="component" value="Unassembled WGS sequence"/>
</dbReference>
<dbReference type="EMBL" id="BGPR01102436">
    <property type="protein sequence ID" value="GBM63064.1"/>
    <property type="molecule type" value="Genomic_DNA"/>
</dbReference>
<gene>
    <name evidence="2" type="ORF">AVEN_12117_1</name>
</gene>
<keyword evidence="3" id="KW-1185">Reference proteome</keyword>
<evidence type="ECO:0000259" key="1">
    <source>
        <dbReference type="Pfam" id="PF17906"/>
    </source>
</evidence>
<dbReference type="OrthoDB" id="6567659at2759"/>
<feature type="domain" description="Mos1 transposase HTH" evidence="1">
    <location>
        <begin position="20"/>
        <end position="59"/>
    </location>
</feature>
<evidence type="ECO:0000313" key="2">
    <source>
        <dbReference type="EMBL" id="GBM63064.1"/>
    </source>
</evidence>
<accession>A0A4Y2HCP4</accession>
<dbReference type="InterPro" id="IPR052709">
    <property type="entry name" value="Transposase-MT_Hybrid"/>
</dbReference>
<reference evidence="2 3" key="1">
    <citation type="journal article" date="2019" name="Sci. Rep.">
        <title>Orb-weaving spider Araneus ventricosus genome elucidates the spidroin gene catalogue.</title>
        <authorList>
            <person name="Kono N."/>
            <person name="Nakamura H."/>
            <person name="Ohtoshi R."/>
            <person name="Moran D.A.P."/>
            <person name="Shinohara A."/>
            <person name="Yoshida Y."/>
            <person name="Fujiwara M."/>
            <person name="Mori M."/>
            <person name="Tomita M."/>
            <person name="Arakawa K."/>
        </authorList>
    </citation>
    <scope>NUCLEOTIDE SEQUENCE [LARGE SCALE GENOMIC DNA]</scope>
</reference>
<name>A0A4Y2HCP4_ARAVE</name>
<dbReference type="InterPro" id="IPR041426">
    <property type="entry name" value="Mos1_HTH"/>
</dbReference>